<keyword evidence="1" id="KW-0812">Transmembrane</keyword>
<reference evidence="2" key="1">
    <citation type="submission" date="2014-11" db="EMBL/GenBank/DDBJ databases">
        <authorList>
            <person name="Amaro Gonzalez C."/>
        </authorList>
    </citation>
    <scope>NUCLEOTIDE SEQUENCE</scope>
</reference>
<protein>
    <submittedName>
        <fullName evidence="2">Uncharacterized protein</fullName>
    </submittedName>
</protein>
<accession>A0A0E9UC11</accession>
<dbReference type="PROSITE" id="PS51257">
    <property type="entry name" value="PROKAR_LIPOPROTEIN"/>
    <property type="match status" value="1"/>
</dbReference>
<feature type="transmembrane region" description="Helical" evidence="1">
    <location>
        <begin position="7"/>
        <end position="25"/>
    </location>
</feature>
<name>A0A0E9UC11_ANGAN</name>
<keyword evidence="1" id="KW-0472">Membrane</keyword>
<organism evidence="2">
    <name type="scientific">Anguilla anguilla</name>
    <name type="common">European freshwater eel</name>
    <name type="synonym">Muraena anguilla</name>
    <dbReference type="NCBI Taxonomy" id="7936"/>
    <lineage>
        <taxon>Eukaryota</taxon>
        <taxon>Metazoa</taxon>
        <taxon>Chordata</taxon>
        <taxon>Craniata</taxon>
        <taxon>Vertebrata</taxon>
        <taxon>Euteleostomi</taxon>
        <taxon>Actinopterygii</taxon>
        <taxon>Neopterygii</taxon>
        <taxon>Teleostei</taxon>
        <taxon>Anguilliformes</taxon>
        <taxon>Anguillidae</taxon>
        <taxon>Anguilla</taxon>
    </lineage>
</organism>
<reference evidence="2" key="2">
    <citation type="journal article" date="2015" name="Fish Shellfish Immunol.">
        <title>Early steps in the European eel (Anguilla anguilla)-Vibrio vulnificus interaction in the gills: Role of the RtxA13 toxin.</title>
        <authorList>
            <person name="Callol A."/>
            <person name="Pajuelo D."/>
            <person name="Ebbesson L."/>
            <person name="Teles M."/>
            <person name="MacKenzie S."/>
            <person name="Amaro C."/>
        </authorList>
    </citation>
    <scope>NUCLEOTIDE SEQUENCE</scope>
</reference>
<evidence type="ECO:0000313" key="2">
    <source>
        <dbReference type="EMBL" id="JAH63257.1"/>
    </source>
</evidence>
<proteinExistence type="predicted"/>
<sequence>MIVKYPIILNIVLGSLLSNLIIYALSSGCLVTEQSHKESSLSRTKKKPWIQ</sequence>
<dbReference type="AlphaFoldDB" id="A0A0E9UC11"/>
<keyword evidence="1" id="KW-1133">Transmembrane helix</keyword>
<dbReference type="EMBL" id="GBXM01045320">
    <property type="protein sequence ID" value="JAH63257.1"/>
    <property type="molecule type" value="Transcribed_RNA"/>
</dbReference>
<evidence type="ECO:0000256" key="1">
    <source>
        <dbReference type="SAM" id="Phobius"/>
    </source>
</evidence>